<evidence type="ECO:0000313" key="4">
    <source>
        <dbReference type="Proteomes" id="UP001620626"/>
    </source>
</evidence>
<evidence type="ECO:0000256" key="1">
    <source>
        <dbReference type="SAM" id="Coils"/>
    </source>
</evidence>
<dbReference type="EMBL" id="JBICBT010000381">
    <property type="protein sequence ID" value="KAL3115394.1"/>
    <property type="molecule type" value="Genomic_DNA"/>
</dbReference>
<reference evidence="3 4" key="1">
    <citation type="submission" date="2024-10" db="EMBL/GenBank/DDBJ databases">
        <authorList>
            <person name="Kim D."/>
        </authorList>
    </citation>
    <scope>NUCLEOTIDE SEQUENCE [LARGE SCALE GENOMIC DNA]</scope>
    <source>
        <strain evidence="3">BH-2024</strain>
    </source>
</reference>
<dbReference type="AlphaFoldDB" id="A0ABD2LJP6"/>
<keyword evidence="4" id="KW-1185">Reference proteome</keyword>
<dbReference type="Proteomes" id="UP001620626">
    <property type="component" value="Unassembled WGS sequence"/>
</dbReference>
<comment type="caution">
    <text evidence="3">The sequence shown here is derived from an EMBL/GenBank/DDBJ whole genome shotgun (WGS) entry which is preliminary data.</text>
</comment>
<proteinExistence type="predicted"/>
<sequence>MFFIEKSNGAKKEAAAAATPMEKASKKSDETPAKASKPMENKNEQLKKEIENMKKQMDQKFKKILQENIPAFALQLNEIAEQIDNEEKPLEKEFIQKLLDKVRPLYVDAKNDHLHFWSKVRILKNDKHIKEDVTTTEVLDAVEVQIGANYNCINIELEKLHTYHKDRAELERNLQRAQGNKALEEFDQKTLDVLRVNLEETRDFVIVLLTLAEEKMQILLTTSEEKKATKNEHMSMYT</sequence>
<keyword evidence="1" id="KW-0175">Coiled coil</keyword>
<feature type="coiled-coil region" evidence="1">
    <location>
        <begin position="160"/>
        <end position="187"/>
    </location>
</feature>
<gene>
    <name evidence="3" type="ORF">niasHT_020067</name>
</gene>
<feature type="region of interest" description="Disordered" evidence="2">
    <location>
        <begin position="1"/>
        <end position="45"/>
    </location>
</feature>
<name>A0ABD2LJP6_9BILA</name>
<organism evidence="3 4">
    <name type="scientific">Heterodera trifolii</name>
    <dbReference type="NCBI Taxonomy" id="157864"/>
    <lineage>
        <taxon>Eukaryota</taxon>
        <taxon>Metazoa</taxon>
        <taxon>Ecdysozoa</taxon>
        <taxon>Nematoda</taxon>
        <taxon>Chromadorea</taxon>
        <taxon>Rhabditida</taxon>
        <taxon>Tylenchina</taxon>
        <taxon>Tylenchomorpha</taxon>
        <taxon>Tylenchoidea</taxon>
        <taxon>Heteroderidae</taxon>
        <taxon>Heteroderinae</taxon>
        <taxon>Heterodera</taxon>
    </lineage>
</organism>
<protein>
    <submittedName>
        <fullName evidence="3">Uncharacterized protein</fullName>
    </submittedName>
</protein>
<evidence type="ECO:0000256" key="2">
    <source>
        <dbReference type="SAM" id="MobiDB-lite"/>
    </source>
</evidence>
<accession>A0ABD2LJP6</accession>
<evidence type="ECO:0000313" key="3">
    <source>
        <dbReference type="EMBL" id="KAL3115394.1"/>
    </source>
</evidence>
<feature type="compositionally biased region" description="Basic and acidic residues" evidence="2">
    <location>
        <begin position="23"/>
        <end position="45"/>
    </location>
</feature>